<dbReference type="InterPro" id="IPR052350">
    <property type="entry name" value="Metallo-dep_Lactonases"/>
</dbReference>
<dbReference type="GO" id="GO:0016787">
    <property type="term" value="F:hydrolase activity"/>
    <property type="evidence" value="ECO:0007669"/>
    <property type="project" value="UniProtKB-KW"/>
</dbReference>
<evidence type="ECO:0000313" key="4">
    <source>
        <dbReference type="Proteomes" id="UP000019205"/>
    </source>
</evidence>
<comment type="similarity">
    <text evidence="1">Belongs to the metallo-dependent hydrolases superfamily.</text>
</comment>
<reference evidence="3 4" key="1">
    <citation type="journal article" date="2007" name="Proc. Natl. Acad. Sci. U.S.A.">
        <title>Characterization of a marine gammaproteobacterium capable of aerobic anoxygenic photosynthesis.</title>
        <authorList>
            <person name="Fuchs B.M."/>
            <person name="Spring S."/>
            <person name="Teeling H."/>
            <person name="Quast C."/>
            <person name="Wulf J."/>
            <person name="Schattenhofer M."/>
            <person name="Yan S."/>
            <person name="Ferriera S."/>
            <person name="Johnson J."/>
            <person name="Glockner F.O."/>
            <person name="Amann R."/>
        </authorList>
    </citation>
    <scope>NUCLEOTIDE SEQUENCE [LARGE SCALE GENOMIC DNA]</scope>
    <source>
        <strain evidence="3">KT71</strain>
    </source>
</reference>
<dbReference type="STRING" id="314285.KT71_07409"/>
<dbReference type="Gene3D" id="3.20.20.140">
    <property type="entry name" value="Metal-dependent hydrolases"/>
    <property type="match status" value="1"/>
</dbReference>
<dbReference type="OrthoDB" id="9787654at2"/>
<keyword evidence="4" id="KW-1185">Reference proteome</keyword>
<gene>
    <name evidence="3" type="ORF">KT71_07409</name>
</gene>
<accession>A4A9M1</accession>
<evidence type="ECO:0000256" key="1">
    <source>
        <dbReference type="ARBA" id="ARBA00038310"/>
    </source>
</evidence>
<dbReference type="Pfam" id="PF04909">
    <property type="entry name" value="Amidohydro_2"/>
    <property type="match status" value="1"/>
</dbReference>
<dbReference type="PANTHER" id="PTHR43569:SF1">
    <property type="entry name" value="BLL3371 PROTEIN"/>
    <property type="match status" value="1"/>
</dbReference>
<dbReference type="InterPro" id="IPR032466">
    <property type="entry name" value="Metal_Hydrolase"/>
</dbReference>
<dbReference type="PANTHER" id="PTHR43569">
    <property type="entry name" value="AMIDOHYDROLASE"/>
    <property type="match status" value="1"/>
</dbReference>
<protein>
    <submittedName>
        <fullName evidence="3">Putative metal-dependent hydrolase of the TIM-barrel fold protein</fullName>
    </submittedName>
</protein>
<name>A4A9M1_9GAMM</name>
<keyword evidence="3" id="KW-0378">Hydrolase</keyword>
<feature type="domain" description="Amidohydrolase-related" evidence="2">
    <location>
        <begin position="27"/>
        <end position="338"/>
    </location>
</feature>
<evidence type="ECO:0000313" key="3">
    <source>
        <dbReference type="EMBL" id="EAQ97188.1"/>
    </source>
</evidence>
<proteinExistence type="inferred from homology"/>
<sequence length="341" mass="38046">MDLFHEDHPAWLAQVQEEIIDPDQPIIDPHHHLWPDMMGDIYNVDELAVDTGSGHKVIGTVFMECGTCYREDGPEHEKSLGETEYVLAQAARIRSHDLGPPILGMVGHVDLRESDTLDDALDQHLALAGDFFKGIRQAGASAPPGDAESMLIPGPAPADLYRLPEFQAGVRRLGERGLSYDTWHYHFQLPDYIALARACPDTVMILDHFSTPLGVGSFEGKHDDIFPTWKNEMRELSACPNVFLKLGGLAMPDNGFGWHLADRPPSSDELLEAHGRWYHHALDCFGADRCMFESNFPVDRLSLSYAVYYNAMKKLAADFSAAEKNALFADTARKVYRLPEG</sequence>
<dbReference type="eggNOG" id="COG3618">
    <property type="taxonomic scope" value="Bacteria"/>
</dbReference>
<dbReference type="HOGENOM" id="CLU_044590_3_1_6"/>
<dbReference type="SUPFAM" id="SSF51556">
    <property type="entry name" value="Metallo-dependent hydrolases"/>
    <property type="match status" value="1"/>
</dbReference>
<dbReference type="Proteomes" id="UP000019205">
    <property type="component" value="Chromosome"/>
</dbReference>
<evidence type="ECO:0000259" key="2">
    <source>
        <dbReference type="Pfam" id="PF04909"/>
    </source>
</evidence>
<reference evidence="3 4" key="2">
    <citation type="journal article" date="2009" name="PLoS ONE">
        <title>The photosynthetic apparatus and its regulation in the aerobic gammaproteobacterium Congregibacter litoralis gen. nov., sp. nov.</title>
        <authorList>
            <person name="Spring S."/>
            <person name="Lunsdorf H."/>
            <person name="Fuchs B.M."/>
            <person name="Tindall B.J."/>
        </authorList>
    </citation>
    <scope>NUCLEOTIDE SEQUENCE [LARGE SCALE GENOMIC DNA]</scope>
    <source>
        <strain evidence="3">KT71</strain>
    </source>
</reference>
<dbReference type="EMBL" id="AAOA02000004">
    <property type="protein sequence ID" value="EAQ97188.1"/>
    <property type="molecule type" value="Genomic_DNA"/>
</dbReference>
<comment type="caution">
    <text evidence="3">The sequence shown here is derived from an EMBL/GenBank/DDBJ whole genome shotgun (WGS) entry which is preliminary data.</text>
</comment>
<organism evidence="3 4">
    <name type="scientific">Congregibacter litoralis KT71</name>
    <dbReference type="NCBI Taxonomy" id="314285"/>
    <lineage>
        <taxon>Bacteria</taxon>
        <taxon>Pseudomonadati</taxon>
        <taxon>Pseudomonadota</taxon>
        <taxon>Gammaproteobacteria</taxon>
        <taxon>Cellvibrionales</taxon>
        <taxon>Halieaceae</taxon>
        <taxon>Congregibacter</taxon>
    </lineage>
</organism>
<dbReference type="AlphaFoldDB" id="A4A9M1"/>
<dbReference type="InterPro" id="IPR006680">
    <property type="entry name" value="Amidohydro-rel"/>
</dbReference>
<dbReference type="RefSeq" id="WP_008293906.1">
    <property type="nucleotide sequence ID" value="NZ_CM002299.1"/>
</dbReference>